<proteinExistence type="predicted"/>
<sequence>MTKDELLQTLDKLLAENVNDEGLALDVAIEVITSPKSR</sequence>
<comment type="caution">
    <text evidence="1">The sequence shown here is derived from an EMBL/GenBank/DDBJ whole genome shotgun (WGS) entry which is preliminary data.</text>
</comment>
<name>A0A0F9CCB6_9ZZZZ</name>
<dbReference type="AlphaFoldDB" id="A0A0F9CCB6"/>
<evidence type="ECO:0000313" key="1">
    <source>
        <dbReference type="EMBL" id="KKL24042.1"/>
    </source>
</evidence>
<organism evidence="1">
    <name type="scientific">marine sediment metagenome</name>
    <dbReference type="NCBI Taxonomy" id="412755"/>
    <lineage>
        <taxon>unclassified sequences</taxon>
        <taxon>metagenomes</taxon>
        <taxon>ecological metagenomes</taxon>
    </lineage>
</organism>
<dbReference type="EMBL" id="LAZR01036742">
    <property type="protein sequence ID" value="KKL24042.1"/>
    <property type="molecule type" value="Genomic_DNA"/>
</dbReference>
<protein>
    <submittedName>
        <fullName evidence="1">Uncharacterized protein</fullName>
    </submittedName>
</protein>
<feature type="non-terminal residue" evidence="1">
    <location>
        <position position="38"/>
    </location>
</feature>
<reference evidence="1" key="1">
    <citation type="journal article" date="2015" name="Nature">
        <title>Complex archaea that bridge the gap between prokaryotes and eukaryotes.</title>
        <authorList>
            <person name="Spang A."/>
            <person name="Saw J.H."/>
            <person name="Jorgensen S.L."/>
            <person name="Zaremba-Niedzwiedzka K."/>
            <person name="Martijn J."/>
            <person name="Lind A.E."/>
            <person name="van Eijk R."/>
            <person name="Schleper C."/>
            <person name="Guy L."/>
            <person name="Ettema T.J."/>
        </authorList>
    </citation>
    <scope>NUCLEOTIDE SEQUENCE</scope>
</reference>
<accession>A0A0F9CCB6</accession>
<gene>
    <name evidence="1" type="ORF">LCGC14_2419300</name>
</gene>